<evidence type="ECO:0000313" key="2">
    <source>
        <dbReference type="EMBL" id="WFN23505.1"/>
    </source>
</evidence>
<reference evidence="2 3" key="3">
    <citation type="submission" date="2021-12" db="EMBL/GenBank/DDBJ databases">
        <title>Genomic and phenotypic characterization of three Burkholderia contaminans isolates recovered from different sources.</title>
        <authorList>
            <person name="Lopez De Volder A."/>
            <person name="Fan Y."/>
            <person name="Nunvar J."/>
            <person name="Herrera T."/>
            <person name="Timp W."/>
            <person name="Degrossi J."/>
        </authorList>
    </citation>
    <scope>NUCLEOTIDE SEQUENCE [LARGE SCALE GENOMIC DNA]</scope>
    <source>
        <strain evidence="2 3">LMG 23361</strain>
        <plasmid evidence="2 3">unnamed1</plasmid>
    </source>
</reference>
<organism evidence="1">
    <name type="scientific">Burkholderia contaminans</name>
    <dbReference type="NCBI Taxonomy" id="488447"/>
    <lineage>
        <taxon>Bacteria</taxon>
        <taxon>Pseudomonadati</taxon>
        <taxon>Pseudomonadota</taxon>
        <taxon>Betaproteobacteria</taxon>
        <taxon>Burkholderiales</taxon>
        <taxon>Burkholderiaceae</taxon>
        <taxon>Burkholderia</taxon>
        <taxon>Burkholderia cepacia complex</taxon>
    </lineage>
</organism>
<dbReference type="RefSeq" id="WP_046543920.1">
    <property type="nucleotide sequence ID" value="NZ_AP018360.1"/>
</dbReference>
<evidence type="ECO:0000313" key="3">
    <source>
        <dbReference type="Proteomes" id="UP001220209"/>
    </source>
</evidence>
<proteinExistence type="predicted"/>
<name>A0A250LKZ2_9BURK</name>
<dbReference type="EMBL" id="CP090643">
    <property type="protein sequence ID" value="WFN23505.1"/>
    <property type="molecule type" value="Genomic_DNA"/>
</dbReference>
<protein>
    <submittedName>
        <fullName evidence="1">Uncharacterized protein</fullName>
    </submittedName>
</protein>
<gene>
    <name evidence="1" type="ORF">BCCH1_77250</name>
    <name evidence="2" type="ORF">LXE91_41005</name>
</gene>
<keyword evidence="1" id="KW-0614">Plasmid</keyword>
<dbReference type="Proteomes" id="UP001220209">
    <property type="component" value="Plasmid unnamed1"/>
</dbReference>
<dbReference type="EMBL" id="AP018360">
    <property type="protein sequence ID" value="BBA45214.1"/>
    <property type="molecule type" value="Genomic_DNA"/>
</dbReference>
<sequence length="223" mass="24713">MSAPLLDRSSVDTLKRALLNEFPTVKSAHLSEGLAFALGFQTHAALKAELVRPGTNHPLPALNLRRLRERLSQLGYVNDDTFDSAQAKFGKQFPAWIETDTAAAERMAAVIGFDPSNLEAAVDAVMKSASEKGQPLTFTGPTVRPVDLRDRRQVRDYIVEKVRQRYEDAKKHAGGVRIAQIEDVVYTPVGFVFERAVGEMHPPPFGVRDGEKVGHLAYFWSVL</sequence>
<reference evidence="1" key="2">
    <citation type="journal article" date="2017" name="Genome Announc.">
        <title>High-Quality Draft Genome Sequence of Burkholderia contaminans CH-1, a Gram-Negative Bacterium That Metabolizes 2-Azahypoxanthine, a Plant Growth-Regulating Compound.</title>
        <authorList>
            <person name="Choi J.-H."/>
            <person name="Sugiura H."/>
            <person name="Moriuchi R."/>
            <person name="Kawagishi H."/>
            <person name="Dohra H."/>
        </authorList>
    </citation>
    <scope>NUCLEOTIDE SEQUENCE</scope>
    <source>
        <strain evidence="1">CH-1</strain>
        <plasmid evidence="1">pBC453</plasmid>
    </source>
</reference>
<geneLocation type="plasmid" evidence="1">
    <name>pBC453</name>
</geneLocation>
<geneLocation type="plasmid" evidence="2 3">
    <name>unnamed1</name>
</geneLocation>
<accession>A0A250LKZ2</accession>
<dbReference type="OrthoDB" id="7068128at2"/>
<reference evidence="1" key="1">
    <citation type="journal article" date="2016" name="Biosci. Biotechnol. Biochem.">
        <title>Bioconversion of AHX to AOH by resting cells of Burkholderia contaminans CH-1.</title>
        <authorList>
            <person name="Choi J.H."/>
            <person name="Kikuchi A."/>
            <person name="Pumkaeo P."/>
            <person name="Hirai H."/>
            <person name="Tokuyama S."/>
            <person name="Kawagishi H."/>
        </authorList>
    </citation>
    <scope>NUCLEOTIDE SEQUENCE</scope>
    <source>
        <strain evidence="1">CH-1</strain>
        <plasmid evidence="1">pBC453</plasmid>
    </source>
</reference>
<evidence type="ECO:0000313" key="1">
    <source>
        <dbReference type="EMBL" id="BBA45214.1"/>
    </source>
</evidence>
<dbReference type="AlphaFoldDB" id="A0A250LKZ2"/>